<reference evidence="1 2" key="1">
    <citation type="submission" date="2015-07" db="EMBL/GenBank/DDBJ databases">
        <authorList>
            <consortium name="Pathogen Informatics"/>
        </authorList>
    </citation>
    <scope>NUCLEOTIDE SEQUENCE [LARGE SCALE GENOMIC DNA]</scope>
    <source>
        <strain evidence="1 2">A51</strain>
    </source>
</reference>
<sequence length="55" mass="6147">MAVNHIDQIWSSINSNLGVNKTCSRRKSCVSVAEATRVCKVTGVHRVLVPEHCRR</sequence>
<dbReference type="Proteomes" id="UP000044806">
    <property type="component" value="Unassembled WGS sequence"/>
</dbReference>
<dbReference type="EMBL" id="CWOW01000002">
    <property type="protein sequence ID" value="CRZ94702.1"/>
    <property type="molecule type" value="Genomic_DNA"/>
</dbReference>
<evidence type="ECO:0000313" key="1">
    <source>
        <dbReference type="EMBL" id="CRZ94702.1"/>
    </source>
</evidence>
<name>A0A655PD97_VIBCL</name>
<organism evidence="1 2">
    <name type="scientific">Vibrio cholerae</name>
    <dbReference type="NCBI Taxonomy" id="666"/>
    <lineage>
        <taxon>Bacteria</taxon>
        <taxon>Pseudomonadati</taxon>
        <taxon>Pseudomonadota</taxon>
        <taxon>Gammaproteobacteria</taxon>
        <taxon>Vibrionales</taxon>
        <taxon>Vibrionaceae</taxon>
        <taxon>Vibrio</taxon>
    </lineage>
</organism>
<protein>
    <submittedName>
        <fullName evidence="1">Uncharacterized protein</fullName>
    </submittedName>
</protein>
<gene>
    <name evidence="1" type="ORF">ERS013165_00603</name>
</gene>
<evidence type="ECO:0000313" key="2">
    <source>
        <dbReference type="Proteomes" id="UP000044806"/>
    </source>
</evidence>
<dbReference type="AlphaFoldDB" id="A0A655PD97"/>
<proteinExistence type="predicted"/>
<accession>A0A655PD97</accession>